<name>A0A4Z2IUX3_9TELE</name>
<organism evidence="2 3">
    <name type="scientific">Liparis tanakae</name>
    <name type="common">Tanaka's snailfish</name>
    <dbReference type="NCBI Taxonomy" id="230148"/>
    <lineage>
        <taxon>Eukaryota</taxon>
        <taxon>Metazoa</taxon>
        <taxon>Chordata</taxon>
        <taxon>Craniata</taxon>
        <taxon>Vertebrata</taxon>
        <taxon>Euteleostomi</taxon>
        <taxon>Actinopterygii</taxon>
        <taxon>Neopterygii</taxon>
        <taxon>Teleostei</taxon>
        <taxon>Neoteleostei</taxon>
        <taxon>Acanthomorphata</taxon>
        <taxon>Eupercaria</taxon>
        <taxon>Perciformes</taxon>
        <taxon>Cottioidei</taxon>
        <taxon>Cottales</taxon>
        <taxon>Liparidae</taxon>
        <taxon>Liparis</taxon>
    </lineage>
</organism>
<sequence>MRSFREELLLRLFSSARSELWKEDGSSSPGGHLDLQGRPEDTPSVTGLRASVPEGPSSAGGGQATLSLRFSASFSVDSSFSPDLPCVCTRVSSKAVRSSKVCQLRPVHPALLFTFGCFWHCCWLHDRTGCELTSLIGLFNGGQDSGIGAGLARAGGLVRAGGLLRVLDWLGGGTEEGFA</sequence>
<proteinExistence type="predicted"/>
<feature type="region of interest" description="Disordered" evidence="1">
    <location>
        <begin position="22"/>
        <end position="61"/>
    </location>
</feature>
<dbReference type="EMBL" id="SRLO01000047">
    <property type="protein sequence ID" value="TNN81314.1"/>
    <property type="molecule type" value="Genomic_DNA"/>
</dbReference>
<accession>A0A4Z2IUX3</accession>
<evidence type="ECO:0000313" key="3">
    <source>
        <dbReference type="Proteomes" id="UP000314294"/>
    </source>
</evidence>
<protein>
    <submittedName>
        <fullName evidence="2">Uncharacterized protein</fullName>
    </submittedName>
</protein>
<dbReference type="AlphaFoldDB" id="A0A4Z2IUX3"/>
<gene>
    <name evidence="2" type="ORF">EYF80_008374</name>
</gene>
<keyword evidence="3" id="KW-1185">Reference proteome</keyword>
<evidence type="ECO:0000256" key="1">
    <source>
        <dbReference type="SAM" id="MobiDB-lite"/>
    </source>
</evidence>
<reference evidence="2 3" key="1">
    <citation type="submission" date="2019-03" db="EMBL/GenBank/DDBJ databases">
        <title>First draft genome of Liparis tanakae, snailfish: a comprehensive survey of snailfish specific genes.</title>
        <authorList>
            <person name="Kim W."/>
            <person name="Song I."/>
            <person name="Jeong J.-H."/>
            <person name="Kim D."/>
            <person name="Kim S."/>
            <person name="Ryu S."/>
            <person name="Song J.Y."/>
            <person name="Lee S.K."/>
        </authorList>
    </citation>
    <scope>NUCLEOTIDE SEQUENCE [LARGE SCALE GENOMIC DNA]</scope>
    <source>
        <tissue evidence="2">Muscle</tissue>
    </source>
</reference>
<evidence type="ECO:0000313" key="2">
    <source>
        <dbReference type="EMBL" id="TNN81314.1"/>
    </source>
</evidence>
<comment type="caution">
    <text evidence="2">The sequence shown here is derived from an EMBL/GenBank/DDBJ whole genome shotgun (WGS) entry which is preliminary data.</text>
</comment>
<dbReference type="Proteomes" id="UP000314294">
    <property type="component" value="Unassembled WGS sequence"/>
</dbReference>